<protein>
    <submittedName>
        <fullName evidence="2">Uncharacterized protein</fullName>
    </submittedName>
</protein>
<evidence type="ECO:0000256" key="1">
    <source>
        <dbReference type="SAM" id="MobiDB-lite"/>
    </source>
</evidence>
<comment type="caution">
    <text evidence="2">The sequence shown here is derived from an EMBL/GenBank/DDBJ whole genome shotgun (WGS) entry which is preliminary data.</text>
</comment>
<dbReference type="Proteomes" id="UP000230750">
    <property type="component" value="Unassembled WGS sequence"/>
</dbReference>
<dbReference type="AlphaFoldDB" id="A0A2G8LQD6"/>
<name>A0A2G8LQD6_STIJA</name>
<reference evidence="2 3" key="1">
    <citation type="journal article" date="2017" name="PLoS Biol.">
        <title>The sea cucumber genome provides insights into morphological evolution and visceral regeneration.</title>
        <authorList>
            <person name="Zhang X."/>
            <person name="Sun L."/>
            <person name="Yuan J."/>
            <person name="Sun Y."/>
            <person name="Gao Y."/>
            <person name="Zhang L."/>
            <person name="Li S."/>
            <person name="Dai H."/>
            <person name="Hamel J.F."/>
            <person name="Liu C."/>
            <person name="Yu Y."/>
            <person name="Liu S."/>
            <person name="Lin W."/>
            <person name="Guo K."/>
            <person name="Jin S."/>
            <person name="Xu P."/>
            <person name="Storey K.B."/>
            <person name="Huan P."/>
            <person name="Zhang T."/>
            <person name="Zhou Y."/>
            <person name="Zhang J."/>
            <person name="Lin C."/>
            <person name="Li X."/>
            <person name="Xing L."/>
            <person name="Huo D."/>
            <person name="Sun M."/>
            <person name="Wang L."/>
            <person name="Mercier A."/>
            <person name="Li F."/>
            <person name="Yang H."/>
            <person name="Xiang J."/>
        </authorList>
    </citation>
    <scope>NUCLEOTIDE SEQUENCE [LARGE SCALE GENOMIC DNA]</scope>
    <source>
        <strain evidence="2">Shaxun</strain>
        <tissue evidence="2">Muscle</tissue>
    </source>
</reference>
<evidence type="ECO:0000313" key="2">
    <source>
        <dbReference type="EMBL" id="PIK62390.1"/>
    </source>
</evidence>
<gene>
    <name evidence="2" type="ORF">BSL78_00709</name>
</gene>
<feature type="region of interest" description="Disordered" evidence="1">
    <location>
        <begin position="1"/>
        <end position="29"/>
    </location>
</feature>
<evidence type="ECO:0000313" key="3">
    <source>
        <dbReference type="Proteomes" id="UP000230750"/>
    </source>
</evidence>
<keyword evidence="3" id="KW-1185">Reference proteome</keyword>
<sequence>MTDSLRRFLEDTEQERDSPGKGGQSRDEEIIIEVVDDDDDDLRRYEELLSHREEDLEGCICQVTQMMRCINEGGWGMGVSCAEEDLMEHEAFLNQVSSIERQQDRTRHEADQIAAQNNIRIGQADELLRKLSQDDHHEDGPPSLHLSDEGAILDGMSIEDVGGSSIATERESVESGVGMQFKRERSLVGRYQANV</sequence>
<dbReference type="EMBL" id="MRZV01000013">
    <property type="protein sequence ID" value="PIK62390.1"/>
    <property type="molecule type" value="Genomic_DNA"/>
</dbReference>
<accession>A0A2G8LQD6</accession>
<proteinExistence type="predicted"/>
<organism evidence="2 3">
    <name type="scientific">Stichopus japonicus</name>
    <name type="common">Sea cucumber</name>
    <dbReference type="NCBI Taxonomy" id="307972"/>
    <lineage>
        <taxon>Eukaryota</taxon>
        <taxon>Metazoa</taxon>
        <taxon>Echinodermata</taxon>
        <taxon>Eleutherozoa</taxon>
        <taxon>Echinozoa</taxon>
        <taxon>Holothuroidea</taxon>
        <taxon>Aspidochirotacea</taxon>
        <taxon>Aspidochirotida</taxon>
        <taxon>Stichopodidae</taxon>
        <taxon>Apostichopus</taxon>
    </lineage>
</organism>